<evidence type="ECO:0000313" key="6">
    <source>
        <dbReference type="EMBL" id="KAK8881821.1"/>
    </source>
</evidence>
<evidence type="ECO:0000313" key="7">
    <source>
        <dbReference type="Proteomes" id="UP001470230"/>
    </source>
</evidence>
<keyword evidence="3" id="KW-0342">GTP-binding</keyword>
<evidence type="ECO:0000256" key="1">
    <source>
        <dbReference type="ARBA" id="ARBA00006270"/>
    </source>
</evidence>
<comment type="caution">
    <text evidence="6">The sequence shown here is derived from an EMBL/GenBank/DDBJ whole genome shotgun (WGS) entry which is preliminary data.</text>
</comment>
<dbReference type="SMART" id="SM00176">
    <property type="entry name" value="RAN"/>
    <property type="match status" value="1"/>
</dbReference>
<dbReference type="SMART" id="SM00173">
    <property type="entry name" value="RAS"/>
    <property type="match status" value="1"/>
</dbReference>
<dbReference type="Pfam" id="PF00071">
    <property type="entry name" value="Ras"/>
    <property type="match status" value="1"/>
</dbReference>
<evidence type="ECO:0000256" key="5">
    <source>
        <dbReference type="SAM" id="MobiDB-lite"/>
    </source>
</evidence>
<dbReference type="NCBIfam" id="TIGR00231">
    <property type="entry name" value="small_GTP"/>
    <property type="match status" value="1"/>
</dbReference>
<evidence type="ECO:0000256" key="2">
    <source>
        <dbReference type="ARBA" id="ARBA00022741"/>
    </source>
</evidence>
<dbReference type="InterPro" id="IPR027417">
    <property type="entry name" value="P-loop_NTPase"/>
</dbReference>
<dbReference type="InterPro" id="IPR005225">
    <property type="entry name" value="Small_GTP-bd"/>
</dbReference>
<gene>
    <name evidence="6" type="ORF">M9Y10_044457</name>
</gene>
<name>A0ABR2JSS3_9EUKA</name>
<comment type="similarity">
    <text evidence="1">Belongs to the small GTPase superfamily. Rab family.</text>
</comment>
<dbReference type="PANTHER" id="PTHR47980">
    <property type="entry name" value="LD44762P"/>
    <property type="match status" value="1"/>
</dbReference>
<dbReference type="InterPro" id="IPR050305">
    <property type="entry name" value="Small_GTPase_Rab"/>
</dbReference>
<feature type="region of interest" description="Disordered" evidence="5">
    <location>
        <begin position="173"/>
        <end position="202"/>
    </location>
</feature>
<dbReference type="PROSITE" id="PS51419">
    <property type="entry name" value="RAB"/>
    <property type="match status" value="1"/>
</dbReference>
<dbReference type="EMBL" id="JAPFFF010000009">
    <property type="protein sequence ID" value="KAK8881821.1"/>
    <property type="molecule type" value="Genomic_DNA"/>
</dbReference>
<dbReference type="Gene3D" id="3.40.50.300">
    <property type="entry name" value="P-loop containing nucleotide triphosphate hydrolases"/>
    <property type="match status" value="1"/>
</dbReference>
<sequence>MSAQDEQPLKILVIGESAVGKSCLLLRYTDNKFQETFMTTIGVDFKTKYLDIDGNRVKLQIWDTAGQEKFRSITKAYYRGAHGILVVFDISRRDTFNQTRMWIDSIKDASTDSIDVILIGNKCDLERAVTKEEAEELAAQYKIRYFETSAKDNTNVAEAFQYLATEAYHRRNSGKIQKPTASGSVKVDQSKKAGGDDKGGCC</sequence>
<accession>A0ABR2JSS3</accession>
<dbReference type="PROSITE" id="PS51421">
    <property type="entry name" value="RAS"/>
    <property type="match status" value="1"/>
</dbReference>
<protein>
    <submittedName>
        <fullName evidence="6">Uncharacterized protein</fullName>
    </submittedName>
</protein>
<feature type="compositionally biased region" description="Basic and acidic residues" evidence="5">
    <location>
        <begin position="188"/>
        <end position="202"/>
    </location>
</feature>
<dbReference type="PRINTS" id="PR00449">
    <property type="entry name" value="RASTRNSFRMNG"/>
</dbReference>
<dbReference type="SMART" id="SM00175">
    <property type="entry name" value="RAB"/>
    <property type="match status" value="1"/>
</dbReference>
<proteinExistence type="inferred from homology"/>
<keyword evidence="2" id="KW-0547">Nucleotide-binding</keyword>
<evidence type="ECO:0000256" key="3">
    <source>
        <dbReference type="ARBA" id="ARBA00023134"/>
    </source>
</evidence>
<dbReference type="Proteomes" id="UP001470230">
    <property type="component" value="Unassembled WGS sequence"/>
</dbReference>
<reference evidence="6 7" key="1">
    <citation type="submission" date="2024-04" db="EMBL/GenBank/DDBJ databases">
        <title>Tritrichomonas musculus Genome.</title>
        <authorList>
            <person name="Alves-Ferreira E."/>
            <person name="Grigg M."/>
            <person name="Lorenzi H."/>
            <person name="Galac M."/>
        </authorList>
    </citation>
    <scope>NUCLEOTIDE SEQUENCE [LARGE SCALE GENOMIC DNA]</scope>
    <source>
        <strain evidence="6 7">EAF2021</strain>
    </source>
</reference>
<organism evidence="6 7">
    <name type="scientific">Tritrichomonas musculus</name>
    <dbReference type="NCBI Taxonomy" id="1915356"/>
    <lineage>
        <taxon>Eukaryota</taxon>
        <taxon>Metamonada</taxon>
        <taxon>Parabasalia</taxon>
        <taxon>Tritrichomonadida</taxon>
        <taxon>Tritrichomonadidae</taxon>
        <taxon>Tritrichomonas</taxon>
    </lineage>
</organism>
<dbReference type="CDD" id="cd00154">
    <property type="entry name" value="Rab"/>
    <property type="match status" value="1"/>
</dbReference>
<dbReference type="SMART" id="SM00174">
    <property type="entry name" value="RHO"/>
    <property type="match status" value="1"/>
</dbReference>
<dbReference type="PROSITE" id="PS51417">
    <property type="entry name" value="ARF"/>
    <property type="match status" value="1"/>
</dbReference>
<keyword evidence="4" id="KW-0449">Lipoprotein</keyword>
<dbReference type="InterPro" id="IPR001806">
    <property type="entry name" value="Small_GTPase"/>
</dbReference>
<dbReference type="PROSITE" id="PS51420">
    <property type="entry name" value="RHO"/>
    <property type="match status" value="1"/>
</dbReference>
<evidence type="ECO:0000256" key="4">
    <source>
        <dbReference type="ARBA" id="ARBA00023288"/>
    </source>
</evidence>
<dbReference type="SUPFAM" id="SSF52540">
    <property type="entry name" value="P-loop containing nucleoside triphosphate hydrolases"/>
    <property type="match status" value="1"/>
</dbReference>
<keyword evidence="7" id="KW-1185">Reference proteome</keyword>
<dbReference type="SMART" id="SM00177">
    <property type="entry name" value="ARF"/>
    <property type="match status" value="1"/>
</dbReference>